<comment type="caution">
    <text evidence="2">The sequence shown here is derived from an EMBL/GenBank/DDBJ whole genome shotgun (WGS) entry which is preliminary data.</text>
</comment>
<dbReference type="Proteomes" id="UP000826195">
    <property type="component" value="Unassembled WGS sequence"/>
</dbReference>
<proteinExistence type="predicted"/>
<dbReference type="AlphaFoldDB" id="A0AAV7IBL2"/>
<evidence type="ECO:0000313" key="2">
    <source>
        <dbReference type="EMBL" id="KAH0549670.1"/>
    </source>
</evidence>
<protein>
    <submittedName>
        <fullName evidence="2">Uncharacterized protein</fullName>
    </submittedName>
</protein>
<organism evidence="2 3">
    <name type="scientific">Cotesia glomerata</name>
    <name type="common">Lepidopteran parasitic wasp</name>
    <name type="synonym">Apanteles glomeratus</name>
    <dbReference type="NCBI Taxonomy" id="32391"/>
    <lineage>
        <taxon>Eukaryota</taxon>
        <taxon>Metazoa</taxon>
        <taxon>Ecdysozoa</taxon>
        <taxon>Arthropoda</taxon>
        <taxon>Hexapoda</taxon>
        <taxon>Insecta</taxon>
        <taxon>Pterygota</taxon>
        <taxon>Neoptera</taxon>
        <taxon>Endopterygota</taxon>
        <taxon>Hymenoptera</taxon>
        <taxon>Apocrita</taxon>
        <taxon>Ichneumonoidea</taxon>
        <taxon>Braconidae</taxon>
        <taxon>Microgastrinae</taxon>
        <taxon>Cotesia</taxon>
    </lineage>
</organism>
<feature type="compositionally biased region" description="Basic and acidic residues" evidence="1">
    <location>
        <begin position="208"/>
        <end position="218"/>
    </location>
</feature>
<name>A0AAV7IBL2_COTGL</name>
<dbReference type="EMBL" id="JAHXZJ010001864">
    <property type="protein sequence ID" value="KAH0549670.1"/>
    <property type="molecule type" value="Genomic_DNA"/>
</dbReference>
<feature type="region of interest" description="Disordered" evidence="1">
    <location>
        <begin position="67"/>
        <end position="99"/>
    </location>
</feature>
<feature type="compositionally biased region" description="Polar residues" evidence="1">
    <location>
        <begin position="157"/>
        <end position="166"/>
    </location>
</feature>
<reference evidence="2 3" key="1">
    <citation type="journal article" date="2021" name="J. Hered.">
        <title>A chromosome-level genome assembly of the parasitoid wasp, Cotesia glomerata (Hymenoptera: Braconidae).</title>
        <authorList>
            <person name="Pinto B.J."/>
            <person name="Weis J.J."/>
            <person name="Gamble T."/>
            <person name="Ode P.J."/>
            <person name="Paul R."/>
            <person name="Zaspel J.M."/>
        </authorList>
    </citation>
    <scope>NUCLEOTIDE SEQUENCE [LARGE SCALE GENOMIC DNA]</scope>
    <source>
        <strain evidence="2">CgM1</strain>
    </source>
</reference>
<evidence type="ECO:0000256" key="1">
    <source>
        <dbReference type="SAM" id="MobiDB-lite"/>
    </source>
</evidence>
<gene>
    <name evidence="2" type="ORF">KQX54_012139</name>
</gene>
<evidence type="ECO:0000313" key="3">
    <source>
        <dbReference type="Proteomes" id="UP000826195"/>
    </source>
</evidence>
<keyword evidence="3" id="KW-1185">Reference proteome</keyword>
<accession>A0AAV7IBL2</accession>
<sequence length="218" mass="25245">MKYALVQIPKENNKTETVETCRITNFSEYSAYTKNNVYHYNDGKKKFKCIILHLTDSAEPLSDQNKRFRKPHITNPSELESFTDEEEEQSNIAKAKSSRKVDELIQLYQENNGIHEDKVSNEGNMVKDIQKNDEVEEPPINNDQIEERKFSNDDDNSTIMSESTANARRRRILRDDNSSDNSESENKHVEAKVTVLNKSDEEDDSDSEPTRSHENNKV</sequence>
<feature type="region of interest" description="Disordered" evidence="1">
    <location>
        <begin position="130"/>
        <end position="218"/>
    </location>
</feature>